<comment type="caution">
    <text evidence="1">The sequence shown here is derived from an EMBL/GenBank/DDBJ whole genome shotgun (WGS) entry which is preliminary data.</text>
</comment>
<reference evidence="1 2" key="1">
    <citation type="journal article" date="2021" name="J. Hered.">
        <title>A chromosome-level genome assembly of the parasitoid wasp, Cotesia glomerata (Hymenoptera: Braconidae).</title>
        <authorList>
            <person name="Pinto B.J."/>
            <person name="Weis J.J."/>
            <person name="Gamble T."/>
            <person name="Ode P.J."/>
            <person name="Paul R."/>
            <person name="Zaspel J.M."/>
        </authorList>
    </citation>
    <scope>NUCLEOTIDE SEQUENCE [LARGE SCALE GENOMIC DNA]</scope>
    <source>
        <strain evidence="1">CgM1</strain>
    </source>
</reference>
<gene>
    <name evidence="1" type="ORF">KQX54_007544</name>
</gene>
<dbReference type="Proteomes" id="UP000826195">
    <property type="component" value="Unassembled WGS sequence"/>
</dbReference>
<accession>A0AAV7HW56</accession>
<proteinExistence type="predicted"/>
<keyword evidence="2" id="KW-1185">Reference proteome</keyword>
<name>A0AAV7HW56_COTGL</name>
<dbReference type="EMBL" id="JAHXZJ010002982">
    <property type="protein sequence ID" value="KAH0534736.1"/>
    <property type="molecule type" value="Genomic_DNA"/>
</dbReference>
<dbReference type="AlphaFoldDB" id="A0AAV7HW56"/>
<evidence type="ECO:0000313" key="2">
    <source>
        <dbReference type="Proteomes" id="UP000826195"/>
    </source>
</evidence>
<protein>
    <submittedName>
        <fullName evidence="1">Uncharacterized protein</fullName>
    </submittedName>
</protein>
<evidence type="ECO:0000313" key="1">
    <source>
        <dbReference type="EMBL" id="KAH0534736.1"/>
    </source>
</evidence>
<sequence>MAVFDQAAFIRKWEGIRVRLNIEPETFQVCDLHVRSLLCCSVIHTVETQKIRRRIETDLHTKAIKLRDAPKPPNEASWQACTDRQNPFYKELTEFFLKTDIPIDKLNDPAFDLTEIHNNYSIIAEAIQKLETQGLPLHKSCKIVRRTIRHLLLNVNVRQDVRLKAANVIQDNTDFYEILTTADQCMQKNDYRPQNLPYRWTEQDVRRMKYAPITSVDVERNS</sequence>
<organism evidence="1 2">
    <name type="scientific">Cotesia glomerata</name>
    <name type="common">Lepidopteran parasitic wasp</name>
    <name type="synonym">Apanteles glomeratus</name>
    <dbReference type="NCBI Taxonomy" id="32391"/>
    <lineage>
        <taxon>Eukaryota</taxon>
        <taxon>Metazoa</taxon>
        <taxon>Ecdysozoa</taxon>
        <taxon>Arthropoda</taxon>
        <taxon>Hexapoda</taxon>
        <taxon>Insecta</taxon>
        <taxon>Pterygota</taxon>
        <taxon>Neoptera</taxon>
        <taxon>Endopterygota</taxon>
        <taxon>Hymenoptera</taxon>
        <taxon>Apocrita</taxon>
        <taxon>Ichneumonoidea</taxon>
        <taxon>Braconidae</taxon>
        <taxon>Microgastrinae</taxon>
        <taxon>Cotesia</taxon>
    </lineage>
</organism>